<feature type="transmembrane region" description="Helical" evidence="8">
    <location>
        <begin position="190"/>
        <end position="208"/>
    </location>
</feature>
<dbReference type="PRINTS" id="PR00237">
    <property type="entry name" value="GPCRRHODOPSN"/>
</dbReference>
<comment type="caution">
    <text evidence="10">The sequence shown here is derived from an EMBL/GenBank/DDBJ whole genome shotgun (WGS) entry which is preliminary data.</text>
</comment>
<proteinExistence type="predicted"/>
<feature type="domain" description="G-protein coupled receptors family 1 profile" evidence="9">
    <location>
        <begin position="16"/>
        <end position="243"/>
    </location>
</feature>
<keyword evidence="4" id="KW-0297">G-protein coupled receptor</keyword>
<feature type="non-terminal residue" evidence="10">
    <location>
        <position position="1"/>
    </location>
</feature>
<feature type="transmembrane region" description="Helical" evidence="8">
    <location>
        <begin position="73"/>
        <end position="95"/>
    </location>
</feature>
<dbReference type="PANTHER" id="PTHR24240">
    <property type="entry name" value="OPSIN"/>
    <property type="match status" value="1"/>
</dbReference>
<dbReference type="SUPFAM" id="SSF81321">
    <property type="entry name" value="Family A G protein-coupled receptor-like"/>
    <property type="match status" value="1"/>
</dbReference>
<keyword evidence="11" id="KW-1185">Reference proteome</keyword>
<evidence type="ECO:0000313" key="11">
    <source>
        <dbReference type="Proteomes" id="UP001159427"/>
    </source>
</evidence>
<keyword evidence="3 8" id="KW-1133">Transmembrane helix</keyword>
<evidence type="ECO:0000256" key="8">
    <source>
        <dbReference type="SAM" id="Phobius"/>
    </source>
</evidence>
<evidence type="ECO:0000256" key="4">
    <source>
        <dbReference type="ARBA" id="ARBA00023040"/>
    </source>
</evidence>
<evidence type="ECO:0000256" key="6">
    <source>
        <dbReference type="ARBA" id="ARBA00023170"/>
    </source>
</evidence>
<protein>
    <recommendedName>
        <fullName evidence="9">G-protein coupled receptors family 1 profile domain-containing protein</fullName>
    </recommendedName>
</protein>
<evidence type="ECO:0000256" key="1">
    <source>
        <dbReference type="ARBA" id="ARBA00004141"/>
    </source>
</evidence>
<dbReference type="CDD" id="cd00637">
    <property type="entry name" value="7tm_classA_rhodopsin-like"/>
    <property type="match status" value="1"/>
</dbReference>
<feature type="transmembrane region" description="Helical" evidence="8">
    <location>
        <begin position="116"/>
        <end position="135"/>
    </location>
</feature>
<comment type="subcellular location">
    <subcellularLocation>
        <location evidence="1">Membrane</location>
        <topology evidence="1">Multi-pass membrane protein</topology>
    </subcellularLocation>
</comment>
<feature type="transmembrane region" description="Helical" evidence="8">
    <location>
        <begin position="228"/>
        <end position="246"/>
    </location>
</feature>
<dbReference type="PROSITE" id="PS50262">
    <property type="entry name" value="G_PROTEIN_RECEP_F1_2"/>
    <property type="match status" value="1"/>
</dbReference>
<evidence type="ECO:0000256" key="2">
    <source>
        <dbReference type="ARBA" id="ARBA00022692"/>
    </source>
</evidence>
<organism evidence="10 11">
    <name type="scientific">Porites evermanni</name>
    <dbReference type="NCBI Taxonomy" id="104178"/>
    <lineage>
        <taxon>Eukaryota</taxon>
        <taxon>Metazoa</taxon>
        <taxon>Cnidaria</taxon>
        <taxon>Anthozoa</taxon>
        <taxon>Hexacorallia</taxon>
        <taxon>Scleractinia</taxon>
        <taxon>Fungiina</taxon>
        <taxon>Poritidae</taxon>
        <taxon>Porites</taxon>
    </lineage>
</organism>
<feature type="transmembrane region" description="Helical" evidence="8">
    <location>
        <begin position="6"/>
        <end position="25"/>
    </location>
</feature>
<reference evidence="10 11" key="1">
    <citation type="submission" date="2022-05" db="EMBL/GenBank/DDBJ databases">
        <authorList>
            <consortium name="Genoscope - CEA"/>
            <person name="William W."/>
        </authorList>
    </citation>
    <scope>NUCLEOTIDE SEQUENCE [LARGE SCALE GENOMIC DNA]</scope>
</reference>
<dbReference type="Pfam" id="PF00001">
    <property type="entry name" value="7tm_1"/>
    <property type="match status" value="2"/>
</dbReference>
<keyword evidence="5 8" id="KW-0472">Membrane</keyword>
<keyword evidence="2 8" id="KW-0812">Transmembrane</keyword>
<evidence type="ECO:0000313" key="10">
    <source>
        <dbReference type="EMBL" id="CAH3021820.1"/>
    </source>
</evidence>
<feature type="transmembrane region" description="Helical" evidence="8">
    <location>
        <begin position="141"/>
        <end position="160"/>
    </location>
</feature>
<keyword evidence="7" id="KW-0807">Transducer</keyword>
<accession>A0ABN8M4Y0</accession>
<dbReference type="Proteomes" id="UP001159427">
    <property type="component" value="Unassembled WGS sequence"/>
</dbReference>
<dbReference type="InterPro" id="IPR017452">
    <property type="entry name" value="GPCR_Rhodpsn_7TM"/>
</dbReference>
<feature type="transmembrane region" description="Helical" evidence="8">
    <location>
        <begin position="37"/>
        <end position="61"/>
    </location>
</feature>
<dbReference type="InterPro" id="IPR000276">
    <property type="entry name" value="GPCR_Rhodpsn"/>
</dbReference>
<sequence>IESAITFINLFSAISGNVLVCWTIIKYPRLRNTANIFIACLSLSDVLLAALGFPLTLAVLLTGRWPFDKPACTFQGFVFTVFGTFSLLIVTPTATARYFKVTRPSLHKKVYIKRNIVLFIKAAFIVSTIFPTSLIPYNGFSFHPGKFIFVFCYICIFYSVRQHNIQLKNSRVERNEETKTQLYEVKVTKFLFTIVKAFTCCWSPFVVIDSVGFFTGNYWMPRESYMTYTYLAGYSCSVNPLIYGIFNPQLRRELGKIVRCRTNRRVNIQPQF</sequence>
<dbReference type="InterPro" id="IPR050125">
    <property type="entry name" value="GPCR_opsins"/>
</dbReference>
<dbReference type="EMBL" id="CALNXI010000196">
    <property type="protein sequence ID" value="CAH3021820.1"/>
    <property type="molecule type" value="Genomic_DNA"/>
</dbReference>
<evidence type="ECO:0000259" key="9">
    <source>
        <dbReference type="PROSITE" id="PS50262"/>
    </source>
</evidence>
<keyword evidence="6" id="KW-0675">Receptor</keyword>
<name>A0ABN8M4Y0_9CNID</name>
<gene>
    <name evidence="10" type="ORF">PEVE_00012935</name>
</gene>
<dbReference type="Gene3D" id="1.20.1070.10">
    <property type="entry name" value="Rhodopsin 7-helix transmembrane proteins"/>
    <property type="match status" value="2"/>
</dbReference>
<evidence type="ECO:0000256" key="7">
    <source>
        <dbReference type="ARBA" id="ARBA00023224"/>
    </source>
</evidence>
<evidence type="ECO:0000256" key="5">
    <source>
        <dbReference type="ARBA" id="ARBA00023136"/>
    </source>
</evidence>
<evidence type="ECO:0000256" key="3">
    <source>
        <dbReference type="ARBA" id="ARBA00022989"/>
    </source>
</evidence>